<evidence type="ECO:0000313" key="2">
    <source>
        <dbReference type="EMBL" id="OQP66654.1"/>
    </source>
</evidence>
<dbReference type="SUPFAM" id="SSF82784">
    <property type="entry name" value="OsmC-like"/>
    <property type="match status" value="1"/>
</dbReference>
<dbReference type="InterPro" id="IPR010693">
    <property type="entry name" value="Divergent_4Fe-4S_mono-cluster"/>
</dbReference>
<dbReference type="Gene3D" id="3.30.300.20">
    <property type="match status" value="1"/>
</dbReference>
<dbReference type="EMBL" id="LWBP01000045">
    <property type="protein sequence ID" value="OQP66654.1"/>
    <property type="molecule type" value="Genomic_DNA"/>
</dbReference>
<protein>
    <recommendedName>
        <fullName evidence="1">Divergent 4Fe-4S mono-cluster domain-containing protein</fullName>
    </recommendedName>
</protein>
<dbReference type="InterPro" id="IPR015946">
    <property type="entry name" value="KH_dom-like_a/b"/>
</dbReference>
<dbReference type="Pfam" id="PF02566">
    <property type="entry name" value="OsmC"/>
    <property type="match status" value="1"/>
</dbReference>
<reference evidence="3" key="1">
    <citation type="submission" date="2016-04" db="EMBL/GenBank/DDBJ databases">
        <authorList>
            <person name="Chen L."/>
            <person name="Zhuang W."/>
            <person name="Wang G."/>
        </authorList>
    </citation>
    <scope>NUCLEOTIDE SEQUENCE [LARGE SCALE GENOMIC DNA]</scope>
    <source>
        <strain evidence="3">208</strain>
    </source>
</reference>
<dbReference type="PANTHER" id="PTHR39624:SF2">
    <property type="entry name" value="OSMC-LIKE PROTEIN"/>
    <property type="match status" value="1"/>
</dbReference>
<dbReference type="Pfam" id="PF06902">
    <property type="entry name" value="Fer4_19"/>
    <property type="match status" value="1"/>
</dbReference>
<dbReference type="InterPro" id="IPR036102">
    <property type="entry name" value="OsmC/Ohrsf"/>
</dbReference>
<accession>A0A1V9G7X9</accession>
<sequence length="227" mass="25325">MQYKLKEPVHGSIGTEKYKCVIEWRNGEFIADEPVKSGGKDLGPDPFTLLLSSLASCTLITLRMYIERKGWDIPEIKVNANLFQTKNEDALTTFIDRDIVFPPGLEPEKLNRLLEIAEHCPISKMLEGKVKVRSYVYHDEDVDKKLKYTNGDITVVWKPELCKHSGRCVTQLPGVFNLKTKPWVTITGADSETIKAQVDMCPTGALSYFKNDSSSTTELPATGGAGL</sequence>
<dbReference type="STRING" id="550983.A4R26_12815"/>
<dbReference type="RefSeq" id="WP_081162053.1">
    <property type="nucleotide sequence ID" value="NZ_LWBP01000045.1"/>
</dbReference>
<dbReference type="SUPFAM" id="SSF54862">
    <property type="entry name" value="4Fe-4S ferredoxins"/>
    <property type="match status" value="1"/>
</dbReference>
<proteinExistence type="predicted"/>
<dbReference type="Proteomes" id="UP000192276">
    <property type="component" value="Unassembled WGS sequence"/>
</dbReference>
<evidence type="ECO:0000259" key="1">
    <source>
        <dbReference type="Pfam" id="PF06902"/>
    </source>
</evidence>
<comment type="caution">
    <text evidence="2">The sequence shown here is derived from an EMBL/GenBank/DDBJ whole genome shotgun (WGS) entry which is preliminary data.</text>
</comment>
<dbReference type="OrthoDB" id="9791538at2"/>
<gene>
    <name evidence="2" type="ORF">A4R26_12815</name>
</gene>
<dbReference type="Gene3D" id="3.30.70.20">
    <property type="match status" value="1"/>
</dbReference>
<feature type="domain" description="Divergent 4Fe-4S mono-cluster" evidence="1">
    <location>
        <begin position="148"/>
        <end position="210"/>
    </location>
</feature>
<dbReference type="InterPro" id="IPR003718">
    <property type="entry name" value="OsmC/Ohr_fam"/>
</dbReference>
<dbReference type="PANTHER" id="PTHR39624">
    <property type="entry name" value="PROTEIN INVOLVED IN RIMO-MEDIATED BETA-METHYLTHIOLATION OF RIBOSOMAL PROTEIN S12 YCAO"/>
    <property type="match status" value="1"/>
</dbReference>
<evidence type="ECO:0000313" key="3">
    <source>
        <dbReference type="Proteomes" id="UP000192276"/>
    </source>
</evidence>
<keyword evidence="3" id="KW-1185">Reference proteome</keyword>
<name>A0A1V9G7X9_9BACT</name>
<dbReference type="AlphaFoldDB" id="A0A1V9G7X9"/>
<organism evidence="2 3">
    <name type="scientific">Niastella populi</name>
    <dbReference type="NCBI Taxonomy" id="550983"/>
    <lineage>
        <taxon>Bacteria</taxon>
        <taxon>Pseudomonadati</taxon>
        <taxon>Bacteroidota</taxon>
        <taxon>Chitinophagia</taxon>
        <taxon>Chitinophagales</taxon>
        <taxon>Chitinophagaceae</taxon>
        <taxon>Niastella</taxon>
    </lineage>
</organism>